<evidence type="ECO:0000259" key="2">
    <source>
        <dbReference type="Pfam" id="PF08327"/>
    </source>
</evidence>
<proteinExistence type="inferred from homology"/>
<comment type="similarity">
    <text evidence="1">Belongs to the AHA1 family.</text>
</comment>
<dbReference type="InParanoid" id="A0A165LVF1"/>
<evidence type="ECO:0000313" key="4">
    <source>
        <dbReference type="Proteomes" id="UP000077266"/>
    </source>
</evidence>
<dbReference type="Pfam" id="PF08327">
    <property type="entry name" value="AHSA1"/>
    <property type="match status" value="1"/>
</dbReference>
<gene>
    <name evidence="3" type="ORF">EXIGLDRAFT_728115</name>
</gene>
<evidence type="ECO:0000256" key="1">
    <source>
        <dbReference type="ARBA" id="ARBA00006817"/>
    </source>
</evidence>
<name>A0A165LVF1_EXIGL</name>
<evidence type="ECO:0000313" key="3">
    <source>
        <dbReference type="EMBL" id="KZV98382.1"/>
    </source>
</evidence>
<feature type="domain" description="Activator of Hsp90 ATPase homologue 1/2-like C-terminal" evidence="2">
    <location>
        <begin position="17"/>
        <end position="141"/>
    </location>
</feature>
<sequence>MSQYEIRIVKTLPGVLRERIFAAWTDPVHLKWFFNPSQPLPSEPATIDDATGVWRQKMVVSPTQSYITGGVFSVRHLESGKIVFTWGADGGDGWPKLSDGLEARVSVQDEQMVFEMTLPSDWESKDVVQCRDGWTETLDRFVPAPPH</sequence>
<dbReference type="AlphaFoldDB" id="A0A165LVF1"/>
<accession>A0A165LVF1</accession>
<dbReference type="CDD" id="cd07814">
    <property type="entry name" value="SRPBCC_CalC_Aha1-like"/>
    <property type="match status" value="1"/>
</dbReference>
<dbReference type="InterPro" id="IPR023393">
    <property type="entry name" value="START-like_dom_sf"/>
</dbReference>
<protein>
    <recommendedName>
        <fullName evidence="2">Activator of Hsp90 ATPase homologue 1/2-like C-terminal domain-containing protein</fullName>
    </recommendedName>
</protein>
<dbReference type="SUPFAM" id="SSF55961">
    <property type="entry name" value="Bet v1-like"/>
    <property type="match status" value="1"/>
</dbReference>
<dbReference type="Proteomes" id="UP000077266">
    <property type="component" value="Unassembled WGS sequence"/>
</dbReference>
<keyword evidence="4" id="KW-1185">Reference proteome</keyword>
<dbReference type="InterPro" id="IPR013538">
    <property type="entry name" value="ASHA1/2-like_C"/>
</dbReference>
<reference evidence="3 4" key="1">
    <citation type="journal article" date="2016" name="Mol. Biol. Evol.">
        <title>Comparative Genomics of Early-Diverging Mushroom-Forming Fungi Provides Insights into the Origins of Lignocellulose Decay Capabilities.</title>
        <authorList>
            <person name="Nagy L.G."/>
            <person name="Riley R."/>
            <person name="Tritt A."/>
            <person name="Adam C."/>
            <person name="Daum C."/>
            <person name="Floudas D."/>
            <person name="Sun H."/>
            <person name="Yadav J.S."/>
            <person name="Pangilinan J."/>
            <person name="Larsson K.H."/>
            <person name="Matsuura K."/>
            <person name="Barry K."/>
            <person name="Labutti K."/>
            <person name="Kuo R."/>
            <person name="Ohm R.A."/>
            <person name="Bhattacharya S.S."/>
            <person name="Shirouzu T."/>
            <person name="Yoshinaga Y."/>
            <person name="Martin F.M."/>
            <person name="Grigoriev I.V."/>
            <person name="Hibbett D.S."/>
        </authorList>
    </citation>
    <scope>NUCLEOTIDE SEQUENCE [LARGE SCALE GENOMIC DNA]</scope>
    <source>
        <strain evidence="3 4">HHB12029</strain>
    </source>
</reference>
<organism evidence="3 4">
    <name type="scientific">Exidia glandulosa HHB12029</name>
    <dbReference type="NCBI Taxonomy" id="1314781"/>
    <lineage>
        <taxon>Eukaryota</taxon>
        <taxon>Fungi</taxon>
        <taxon>Dikarya</taxon>
        <taxon>Basidiomycota</taxon>
        <taxon>Agaricomycotina</taxon>
        <taxon>Agaricomycetes</taxon>
        <taxon>Auriculariales</taxon>
        <taxon>Exidiaceae</taxon>
        <taxon>Exidia</taxon>
    </lineage>
</organism>
<dbReference type="EMBL" id="KV425919">
    <property type="protein sequence ID" value="KZV98382.1"/>
    <property type="molecule type" value="Genomic_DNA"/>
</dbReference>
<dbReference type="Gene3D" id="3.30.530.20">
    <property type="match status" value="1"/>
</dbReference>